<gene>
    <name evidence="5" type="ORF">OG563_25155</name>
</gene>
<evidence type="ECO:0000313" key="5">
    <source>
        <dbReference type="EMBL" id="WUV42548.1"/>
    </source>
</evidence>
<feature type="domain" description="HTH araC/xylS-type" evidence="4">
    <location>
        <begin position="246"/>
        <end position="344"/>
    </location>
</feature>
<dbReference type="InterPro" id="IPR009057">
    <property type="entry name" value="Homeodomain-like_sf"/>
</dbReference>
<protein>
    <submittedName>
        <fullName evidence="5">AraC family transcriptional regulator</fullName>
    </submittedName>
</protein>
<keyword evidence="3" id="KW-0804">Transcription</keyword>
<dbReference type="Pfam" id="PF12625">
    <property type="entry name" value="Arabinose_bd"/>
    <property type="match status" value="1"/>
</dbReference>
<evidence type="ECO:0000313" key="6">
    <source>
        <dbReference type="Proteomes" id="UP001432062"/>
    </source>
</evidence>
<dbReference type="SUPFAM" id="SSF46689">
    <property type="entry name" value="Homeodomain-like"/>
    <property type="match status" value="1"/>
</dbReference>
<evidence type="ECO:0000256" key="3">
    <source>
        <dbReference type="ARBA" id="ARBA00023163"/>
    </source>
</evidence>
<keyword evidence="2" id="KW-0238">DNA-binding</keyword>
<dbReference type="RefSeq" id="WP_329405218.1">
    <property type="nucleotide sequence ID" value="NZ_CP109441.1"/>
</dbReference>
<evidence type="ECO:0000256" key="1">
    <source>
        <dbReference type="ARBA" id="ARBA00023015"/>
    </source>
</evidence>
<dbReference type="Gene3D" id="1.10.10.60">
    <property type="entry name" value="Homeodomain-like"/>
    <property type="match status" value="1"/>
</dbReference>
<dbReference type="PROSITE" id="PS01124">
    <property type="entry name" value="HTH_ARAC_FAMILY_2"/>
    <property type="match status" value="1"/>
</dbReference>
<evidence type="ECO:0000256" key="2">
    <source>
        <dbReference type="ARBA" id="ARBA00023125"/>
    </source>
</evidence>
<name>A0ABZ1YHD6_9NOCA</name>
<dbReference type="SMART" id="SM00342">
    <property type="entry name" value="HTH_ARAC"/>
    <property type="match status" value="1"/>
</dbReference>
<dbReference type="Pfam" id="PF12833">
    <property type="entry name" value="HTH_18"/>
    <property type="match status" value="1"/>
</dbReference>
<keyword evidence="6" id="KW-1185">Reference proteome</keyword>
<reference evidence="5" key="1">
    <citation type="submission" date="2022-10" db="EMBL/GenBank/DDBJ databases">
        <title>The complete genomes of actinobacterial strains from the NBC collection.</title>
        <authorList>
            <person name="Joergensen T.S."/>
            <person name="Alvarez Arevalo M."/>
            <person name="Sterndorff E.B."/>
            <person name="Faurdal D."/>
            <person name="Vuksanovic O."/>
            <person name="Mourched A.-S."/>
            <person name="Charusanti P."/>
            <person name="Shaw S."/>
            <person name="Blin K."/>
            <person name="Weber T."/>
        </authorList>
    </citation>
    <scope>NUCLEOTIDE SEQUENCE</scope>
    <source>
        <strain evidence="5">NBC_01482</strain>
    </source>
</reference>
<dbReference type="PANTHER" id="PTHR47894">
    <property type="entry name" value="HTH-TYPE TRANSCRIPTIONAL REGULATOR GADX"/>
    <property type="match status" value="1"/>
</dbReference>
<sequence>MTLRDKYLILGDMSVIRSAGLRGFRATVAELGGNAEEFATAAGLPIAALDADDLLVPDQAVAAALELAAQRLDCPDLGLRISHRQDLDMLGPLALAIRNSPTLADALECCSRYLFLHARSLSLTLEPDPYGDRSVTALRYGVQPGGPTPVQGTDLGLAFVHRTFQRLVDERYGLRSVELPYRPAAPIRVYEEFFGAPVRVERPAAALRVPISLATRPLSGGDENLHRLAMAFLAEQSGGADAAIAPKVRAAVQQLLGTTPPEITAVARLLTIHPRTLQRRLAAEATSFATILDTVRRDEARRYLTTTDMPMSQVASLIGLSEQATFTRCSRRWWGTTPTAVRREGAQHRLPQ</sequence>
<dbReference type="Proteomes" id="UP001432062">
    <property type="component" value="Chromosome"/>
</dbReference>
<dbReference type="EMBL" id="CP109441">
    <property type="protein sequence ID" value="WUV42548.1"/>
    <property type="molecule type" value="Genomic_DNA"/>
</dbReference>
<dbReference type="InterPro" id="IPR018060">
    <property type="entry name" value="HTH_AraC"/>
</dbReference>
<dbReference type="InterPro" id="IPR032687">
    <property type="entry name" value="AraC-type_N"/>
</dbReference>
<keyword evidence="1" id="KW-0805">Transcription regulation</keyword>
<evidence type="ECO:0000259" key="4">
    <source>
        <dbReference type="PROSITE" id="PS01124"/>
    </source>
</evidence>
<dbReference type="PANTHER" id="PTHR47894:SF4">
    <property type="entry name" value="HTH-TYPE TRANSCRIPTIONAL REGULATOR GADX"/>
    <property type="match status" value="1"/>
</dbReference>
<proteinExistence type="predicted"/>
<organism evidence="5 6">
    <name type="scientific">Nocardia vinacea</name>
    <dbReference type="NCBI Taxonomy" id="96468"/>
    <lineage>
        <taxon>Bacteria</taxon>
        <taxon>Bacillati</taxon>
        <taxon>Actinomycetota</taxon>
        <taxon>Actinomycetes</taxon>
        <taxon>Mycobacteriales</taxon>
        <taxon>Nocardiaceae</taxon>
        <taxon>Nocardia</taxon>
    </lineage>
</organism>
<accession>A0ABZ1YHD6</accession>